<dbReference type="AlphaFoldDB" id="A0A812J0D0"/>
<dbReference type="Proteomes" id="UP000649617">
    <property type="component" value="Unassembled WGS sequence"/>
</dbReference>
<feature type="compositionally biased region" description="Basic and acidic residues" evidence="2">
    <location>
        <begin position="131"/>
        <end position="143"/>
    </location>
</feature>
<gene>
    <name evidence="3" type="ORF">SPIL2461_LOCUS1420</name>
</gene>
<reference evidence="3" key="1">
    <citation type="submission" date="2021-02" db="EMBL/GenBank/DDBJ databases">
        <authorList>
            <person name="Dougan E. K."/>
            <person name="Rhodes N."/>
            <person name="Thang M."/>
            <person name="Chan C."/>
        </authorList>
    </citation>
    <scope>NUCLEOTIDE SEQUENCE</scope>
</reference>
<dbReference type="EMBL" id="CAJNIZ010001374">
    <property type="protein sequence ID" value="CAE7189653.1"/>
    <property type="molecule type" value="Genomic_DNA"/>
</dbReference>
<evidence type="ECO:0000313" key="4">
    <source>
        <dbReference type="Proteomes" id="UP000649617"/>
    </source>
</evidence>
<protein>
    <submittedName>
        <fullName evidence="3">Uncharacterized protein</fullName>
    </submittedName>
</protein>
<feature type="region of interest" description="Disordered" evidence="2">
    <location>
        <begin position="121"/>
        <end position="143"/>
    </location>
</feature>
<accession>A0A812J0D0</accession>
<evidence type="ECO:0000313" key="3">
    <source>
        <dbReference type="EMBL" id="CAE7189653.1"/>
    </source>
</evidence>
<name>A0A812J0D0_SYMPI</name>
<feature type="coiled-coil region" evidence="1">
    <location>
        <begin position="44"/>
        <end position="113"/>
    </location>
</feature>
<feature type="non-terminal residue" evidence="3">
    <location>
        <position position="143"/>
    </location>
</feature>
<organism evidence="3 4">
    <name type="scientific">Symbiodinium pilosum</name>
    <name type="common">Dinoflagellate</name>
    <dbReference type="NCBI Taxonomy" id="2952"/>
    <lineage>
        <taxon>Eukaryota</taxon>
        <taxon>Sar</taxon>
        <taxon>Alveolata</taxon>
        <taxon>Dinophyceae</taxon>
        <taxon>Suessiales</taxon>
        <taxon>Symbiodiniaceae</taxon>
        <taxon>Symbiodinium</taxon>
    </lineage>
</organism>
<feature type="compositionally biased region" description="Polar residues" evidence="2">
    <location>
        <begin position="1"/>
        <end position="10"/>
    </location>
</feature>
<keyword evidence="4" id="KW-1185">Reference proteome</keyword>
<evidence type="ECO:0000256" key="2">
    <source>
        <dbReference type="SAM" id="MobiDB-lite"/>
    </source>
</evidence>
<comment type="caution">
    <text evidence="3">The sequence shown here is derived from an EMBL/GenBank/DDBJ whole genome shotgun (WGS) entry which is preliminary data.</text>
</comment>
<feature type="region of interest" description="Disordered" evidence="2">
    <location>
        <begin position="1"/>
        <end position="23"/>
    </location>
</feature>
<proteinExistence type="predicted"/>
<sequence>AVAPSSSQPFSLDPMPSRQQHDSLLKAAQCLVAPSSPPDVSAISERLAAQNLQLEAEMQELQRVIEAQQLNSGGPDLWQPLAGVVHESRSKLRSSMQQQLQSSQEALQDLRKGILEADASLREERRKRRDCARQLREREGKKR</sequence>
<keyword evidence="1" id="KW-0175">Coiled coil</keyword>
<feature type="non-terminal residue" evidence="3">
    <location>
        <position position="1"/>
    </location>
</feature>
<evidence type="ECO:0000256" key="1">
    <source>
        <dbReference type="SAM" id="Coils"/>
    </source>
</evidence>